<gene>
    <name evidence="14" type="ORF">ASPWEDRAFT_51974</name>
</gene>
<dbReference type="InterPro" id="IPR020843">
    <property type="entry name" value="ER"/>
</dbReference>
<keyword evidence="15" id="KW-1185">Reference proteome</keyword>
<dbReference type="AlphaFoldDB" id="A0A1L9RMD7"/>
<comment type="cofactor">
    <cofactor evidence="11">
        <name>Zn(2+)</name>
        <dbReference type="ChEBI" id="CHEBI:29105"/>
    </cofactor>
</comment>
<evidence type="ECO:0000256" key="3">
    <source>
        <dbReference type="ARBA" id="ARBA00009699"/>
    </source>
</evidence>
<evidence type="ECO:0000259" key="13">
    <source>
        <dbReference type="SMART" id="SM00829"/>
    </source>
</evidence>
<proteinExistence type="inferred from homology"/>
<evidence type="ECO:0000313" key="15">
    <source>
        <dbReference type="Proteomes" id="UP000184383"/>
    </source>
</evidence>
<dbReference type="SUPFAM" id="SSF48208">
    <property type="entry name" value="Six-hairpin glycosidases"/>
    <property type="match status" value="1"/>
</dbReference>
<dbReference type="InterPro" id="IPR011032">
    <property type="entry name" value="GroES-like_sf"/>
</dbReference>
<dbReference type="PROSITE" id="PS00059">
    <property type="entry name" value="ADH_ZINC"/>
    <property type="match status" value="1"/>
</dbReference>
<evidence type="ECO:0000256" key="6">
    <source>
        <dbReference type="ARBA" id="ARBA00022801"/>
    </source>
</evidence>
<keyword evidence="8" id="KW-0472">Membrane</keyword>
<evidence type="ECO:0000256" key="12">
    <source>
        <dbReference type="SAM" id="MobiDB-lite"/>
    </source>
</evidence>
<comment type="subcellular location">
    <subcellularLocation>
        <location evidence="2">Endomembrane system</location>
    </subcellularLocation>
</comment>
<dbReference type="GeneID" id="63753532"/>
<dbReference type="Proteomes" id="UP000184383">
    <property type="component" value="Unassembled WGS sequence"/>
</dbReference>
<keyword evidence="10" id="KW-0326">Glycosidase</keyword>
<evidence type="ECO:0000256" key="8">
    <source>
        <dbReference type="ARBA" id="ARBA00023136"/>
    </source>
</evidence>
<dbReference type="InterPro" id="IPR036291">
    <property type="entry name" value="NAD(P)-bd_dom_sf"/>
</dbReference>
<dbReference type="Gene3D" id="1.50.10.20">
    <property type="match status" value="1"/>
</dbReference>
<comment type="similarity">
    <text evidence="3">Belongs to the glycosyl hydrolase 76 family.</text>
</comment>
<dbReference type="InterPro" id="IPR002328">
    <property type="entry name" value="ADH_Zn_CS"/>
</dbReference>
<feature type="region of interest" description="Disordered" evidence="12">
    <location>
        <begin position="348"/>
        <end position="380"/>
    </location>
</feature>
<reference evidence="15" key="1">
    <citation type="journal article" date="2017" name="Genome Biol.">
        <title>Comparative genomics reveals high biological diversity and specific adaptations in the industrially and medically important fungal genus Aspergillus.</title>
        <authorList>
            <person name="de Vries R.P."/>
            <person name="Riley R."/>
            <person name="Wiebenga A."/>
            <person name="Aguilar-Osorio G."/>
            <person name="Amillis S."/>
            <person name="Uchima C.A."/>
            <person name="Anderluh G."/>
            <person name="Asadollahi M."/>
            <person name="Askin M."/>
            <person name="Barry K."/>
            <person name="Battaglia E."/>
            <person name="Bayram O."/>
            <person name="Benocci T."/>
            <person name="Braus-Stromeyer S.A."/>
            <person name="Caldana C."/>
            <person name="Canovas D."/>
            <person name="Cerqueira G.C."/>
            <person name="Chen F."/>
            <person name="Chen W."/>
            <person name="Choi C."/>
            <person name="Clum A."/>
            <person name="Dos Santos R.A."/>
            <person name="Damasio A.R."/>
            <person name="Diallinas G."/>
            <person name="Emri T."/>
            <person name="Fekete E."/>
            <person name="Flipphi M."/>
            <person name="Freyberg S."/>
            <person name="Gallo A."/>
            <person name="Gournas C."/>
            <person name="Habgood R."/>
            <person name="Hainaut M."/>
            <person name="Harispe M.L."/>
            <person name="Henrissat B."/>
            <person name="Hilden K.S."/>
            <person name="Hope R."/>
            <person name="Hossain A."/>
            <person name="Karabika E."/>
            <person name="Karaffa L."/>
            <person name="Karanyi Z."/>
            <person name="Krasevec N."/>
            <person name="Kuo A."/>
            <person name="Kusch H."/>
            <person name="LaButti K."/>
            <person name="Lagendijk E.L."/>
            <person name="Lapidus A."/>
            <person name="Levasseur A."/>
            <person name="Lindquist E."/>
            <person name="Lipzen A."/>
            <person name="Logrieco A.F."/>
            <person name="MacCabe A."/>
            <person name="Maekelae M.R."/>
            <person name="Malavazi I."/>
            <person name="Melin P."/>
            <person name="Meyer V."/>
            <person name="Mielnichuk N."/>
            <person name="Miskei M."/>
            <person name="Molnar A.P."/>
            <person name="Mule G."/>
            <person name="Ngan C.Y."/>
            <person name="Orejas M."/>
            <person name="Orosz E."/>
            <person name="Ouedraogo J.P."/>
            <person name="Overkamp K.M."/>
            <person name="Park H.-S."/>
            <person name="Perrone G."/>
            <person name="Piumi F."/>
            <person name="Punt P.J."/>
            <person name="Ram A.F."/>
            <person name="Ramon A."/>
            <person name="Rauscher S."/>
            <person name="Record E."/>
            <person name="Riano-Pachon D.M."/>
            <person name="Robert V."/>
            <person name="Roehrig J."/>
            <person name="Ruller R."/>
            <person name="Salamov A."/>
            <person name="Salih N.S."/>
            <person name="Samson R.A."/>
            <person name="Sandor E."/>
            <person name="Sanguinetti M."/>
            <person name="Schuetze T."/>
            <person name="Sepcic K."/>
            <person name="Shelest E."/>
            <person name="Sherlock G."/>
            <person name="Sophianopoulou V."/>
            <person name="Squina F.M."/>
            <person name="Sun H."/>
            <person name="Susca A."/>
            <person name="Todd R.B."/>
            <person name="Tsang A."/>
            <person name="Unkles S.E."/>
            <person name="van de Wiele N."/>
            <person name="van Rossen-Uffink D."/>
            <person name="Oliveira J.V."/>
            <person name="Vesth T.C."/>
            <person name="Visser J."/>
            <person name="Yu J.-H."/>
            <person name="Zhou M."/>
            <person name="Andersen M.R."/>
            <person name="Archer D.B."/>
            <person name="Baker S.E."/>
            <person name="Benoit I."/>
            <person name="Brakhage A.A."/>
            <person name="Braus G.H."/>
            <person name="Fischer R."/>
            <person name="Frisvad J.C."/>
            <person name="Goldman G.H."/>
            <person name="Houbraken J."/>
            <person name="Oakley B."/>
            <person name="Pocsi I."/>
            <person name="Scazzocchio C."/>
            <person name="Seiboth B."/>
            <person name="vanKuyk P.A."/>
            <person name="Wortman J."/>
            <person name="Dyer P.S."/>
            <person name="Grigoriev I.V."/>
        </authorList>
    </citation>
    <scope>NUCLEOTIDE SEQUENCE [LARGE SCALE GENOMIC DNA]</scope>
    <source>
        <strain evidence="15">DTO 134E9</strain>
    </source>
</reference>
<keyword evidence="5" id="KW-0732">Signal</keyword>
<organism evidence="14 15">
    <name type="scientific">Aspergillus wentii DTO 134E9</name>
    <dbReference type="NCBI Taxonomy" id="1073089"/>
    <lineage>
        <taxon>Eukaryota</taxon>
        <taxon>Fungi</taxon>
        <taxon>Dikarya</taxon>
        <taxon>Ascomycota</taxon>
        <taxon>Pezizomycotina</taxon>
        <taxon>Eurotiomycetes</taxon>
        <taxon>Eurotiomycetidae</taxon>
        <taxon>Eurotiales</taxon>
        <taxon>Aspergillaceae</taxon>
        <taxon>Aspergillus</taxon>
        <taxon>Aspergillus subgen. Cremei</taxon>
    </lineage>
</organism>
<keyword evidence="7" id="KW-0560">Oxidoreductase</keyword>
<sequence length="747" mass="80588">MLTHYTGMNPGDNPGNLPDPYYWWEAGAMFGALIDYWFYTGDDTWNNITMQGLTWQAGGTGTFMPSNQSRTEGNDDQAFWAFAVMSAAERNFPNPPDDQMGWLAMAQAVFNTQASRWDTETCAGGLRWQIFSFMNGYDYKNTISNGGFFNLAARLAKYTGNQTYADWAERVWDWTTETGFMSDQYEFWDGANDRLNCTEFNRIQWTYNPGVYLLGAATMYNLTNGDPAWKERTARIIEATGIFFHGEGKDIMYERACEPVDTCQIDQRGFKGFLARWMSASTQLAPFTYDMVMPKLRASAVAAAKTCVGGSKKTTCSLKWAEPKWDGRDDVGQQMSVLEVVQANLISRVEPPVTDENGGTSKGDPGAGSRPPDPRPPAITMDITTGDRAGAGILTGFCKAGVVVNEGPDYEVKVEMVPVPQPGPDDILIRLNVTGLCSSDIHLMKGDLGVPPMSSFGVRSPGHEGAGVVVKIGDNVKNFKVGDRAGIKPMMDTCGACDLCWGDKETYCSGAVLTGLAVAGTYQQYIVSPARYASPIPDGVPDEIAGPIMCSASTMYRSLVESGLKPGNWAVFPGGGGGVGIQGVQLAKGMGMRPIVVDSGAMKRELALKMGAEAFVDFAEEEDVAGAVIQIADGVGAHGVFVTAPAAYKTALSYVGNRIGAVLMCIGLAQAGVLTIGADPNVFVFRNLSVKGTLVGSRKDTAAALDFARRGILQSISEVYPIDKLPEAVKKLERGEVAGRMVVDFNM</sequence>
<dbReference type="Pfam" id="PF00107">
    <property type="entry name" value="ADH_zinc_N"/>
    <property type="match status" value="1"/>
</dbReference>
<feature type="domain" description="Enoyl reductase (ER)" evidence="13">
    <location>
        <begin position="407"/>
        <end position="743"/>
    </location>
</feature>
<dbReference type="VEuPathDB" id="FungiDB:ASPWEDRAFT_51974"/>
<evidence type="ECO:0000313" key="14">
    <source>
        <dbReference type="EMBL" id="OJJ36120.1"/>
    </source>
</evidence>
<dbReference type="PANTHER" id="PTHR12145">
    <property type="entry name" value="MANNAN ENDO-1,6-ALPHA-MANNOSIDASE DCW1"/>
    <property type="match status" value="1"/>
</dbReference>
<dbReference type="OrthoDB" id="4187847at2759"/>
<dbReference type="Pfam" id="PF03663">
    <property type="entry name" value="Glyco_hydro_76"/>
    <property type="match status" value="1"/>
</dbReference>
<dbReference type="CDD" id="cd08297">
    <property type="entry name" value="CAD3"/>
    <property type="match status" value="1"/>
</dbReference>
<evidence type="ECO:0000256" key="9">
    <source>
        <dbReference type="ARBA" id="ARBA00023180"/>
    </source>
</evidence>
<keyword evidence="11" id="KW-0479">Metal-binding</keyword>
<dbReference type="GO" id="GO:0009272">
    <property type="term" value="P:fungal-type cell wall biogenesis"/>
    <property type="evidence" value="ECO:0007669"/>
    <property type="project" value="TreeGrafter"/>
</dbReference>
<comment type="catalytic activity">
    <reaction evidence="1">
        <text>Random hydrolysis of (1-&gt;6)-alpha-D-mannosidic linkages in unbranched (1-&gt;6)-mannans.</text>
        <dbReference type="EC" id="3.2.1.101"/>
    </reaction>
</comment>
<keyword evidence="11" id="KW-0862">Zinc</keyword>
<evidence type="ECO:0000256" key="2">
    <source>
        <dbReference type="ARBA" id="ARBA00004308"/>
    </source>
</evidence>
<protein>
    <recommendedName>
        <fullName evidence="4">mannan endo-1,6-alpha-mannosidase</fullName>
        <ecNumber evidence="4">3.2.1.101</ecNumber>
    </recommendedName>
</protein>
<dbReference type="GO" id="GO:0008496">
    <property type="term" value="F:mannan endo-1,6-alpha-mannosidase activity"/>
    <property type="evidence" value="ECO:0007669"/>
    <property type="project" value="UniProtKB-EC"/>
</dbReference>
<keyword evidence="6" id="KW-0378">Hydrolase</keyword>
<evidence type="ECO:0000256" key="1">
    <source>
        <dbReference type="ARBA" id="ARBA00001452"/>
    </source>
</evidence>
<dbReference type="GO" id="GO:0008270">
    <property type="term" value="F:zinc ion binding"/>
    <property type="evidence" value="ECO:0007669"/>
    <property type="project" value="InterPro"/>
</dbReference>
<dbReference type="InterPro" id="IPR005198">
    <property type="entry name" value="Glyco_hydro_76"/>
</dbReference>
<dbReference type="SUPFAM" id="SSF50129">
    <property type="entry name" value="GroES-like"/>
    <property type="match status" value="1"/>
</dbReference>
<dbReference type="InterPro" id="IPR013154">
    <property type="entry name" value="ADH-like_N"/>
</dbReference>
<dbReference type="RefSeq" id="XP_040689796.1">
    <property type="nucleotide sequence ID" value="XM_040837684.1"/>
</dbReference>
<evidence type="ECO:0000256" key="5">
    <source>
        <dbReference type="ARBA" id="ARBA00022729"/>
    </source>
</evidence>
<evidence type="ECO:0000256" key="4">
    <source>
        <dbReference type="ARBA" id="ARBA00012350"/>
    </source>
</evidence>
<dbReference type="GO" id="GO:0016491">
    <property type="term" value="F:oxidoreductase activity"/>
    <property type="evidence" value="ECO:0007669"/>
    <property type="project" value="UniProtKB-KW"/>
</dbReference>
<dbReference type="GO" id="GO:0016052">
    <property type="term" value="P:carbohydrate catabolic process"/>
    <property type="evidence" value="ECO:0007669"/>
    <property type="project" value="InterPro"/>
</dbReference>
<dbReference type="Pfam" id="PF08240">
    <property type="entry name" value="ADH_N"/>
    <property type="match status" value="1"/>
</dbReference>
<keyword evidence="9" id="KW-0325">Glycoprotein</keyword>
<dbReference type="GO" id="GO:0012505">
    <property type="term" value="C:endomembrane system"/>
    <property type="evidence" value="ECO:0007669"/>
    <property type="project" value="UniProtKB-SubCell"/>
</dbReference>
<dbReference type="Gene3D" id="3.40.50.720">
    <property type="entry name" value="NAD(P)-binding Rossmann-like Domain"/>
    <property type="match status" value="1"/>
</dbReference>
<dbReference type="Gene3D" id="3.90.180.10">
    <property type="entry name" value="Medium-chain alcohol dehydrogenases, catalytic domain"/>
    <property type="match status" value="1"/>
</dbReference>
<accession>A0A1L9RMD7</accession>
<dbReference type="STRING" id="1073089.A0A1L9RMD7"/>
<dbReference type="SUPFAM" id="SSF51735">
    <property type="entry name" value="NAD(P)-binding Rossmann-fold domains"/>
    <property type="match status" value="1"/>
</dbReference>
<evidence type="ECO:0000256" key="10">
    <source>
        <dbReference type="ARBA" id="ARBA00023295"/>
    </source>
</evidence>
<dbReference type="InterPro" id="IPR013149">
    <property type="entry name" value="ADH-like_C"/>
</dbReference>
<evidence type="ECO:0000256" key="11">
    <source>
        <dbReference type="RuleBase" id="RU361277"/>
    </source>
</evidence>
<dbReference type="InterPro" id="IPR008928">
    <property type="entry name" value="6-hairpin_glycosidase_sf"/>
</dbReference>
<dbReference type="FunFam" id="1.50.10.20:FF:000006">
    <property type="entry name" value="Mannan endo-1,6-alpha-mannosidase"/>
    <property type="match status" value="1"/>
</dbReference>
<dbReference type="PANTHER" id="PTHR12145:SF36">
    <property type="entry name" value="MANNAN ENDO-1,6-ALPHA-MANNOSIDASE DCW1"/>
    <property type="match status" value="1"/>
</dbReference>
<dbReference type="InterPro" id="IPR014480">
    <property type="entry name" value="Mannan-1_6-alpha_mannosidase"/>
</dbReference>
<name>A0A1L9RMD7_ASPWE</name>
<evidence type="ECO:0000256" key="7">
    <source>
        <dbReference type="ARBA" id="ARBA00023002"/>
    </source>
</evidence>
<dbReference type="EC" id="3.2.1.101" evidence="4"/>
<dbReference type="SMART" id="SM00829">
    <property type="entry name" value="PKS_ER"/>
    <property type="match status" value="1"/>
</dbReference>
<comment type="similarity">
    <text evidence="11">Belongs to the zinc-containing alcohol dehydrogenase family.</text>
</comment>
<dbReference type="EMBL" id="KV878212">
    <property type="protein sequence ID" value="OJJ36120.1"/>
    <property type="molecule type" value="Genomic_DNA"/>
</dbReference>